<evidence type="ECO:0000313" key="1">
    <source>
        <dbReference type="EMBL" id="EXV00102.1"/>
    </source>
</evidence>
<evidence type="ECO:0000313" key="2">
    <source>
        <dbReference type="Proteomes" id="UP000030151"/>
    </source>
</evidence>
<dbReference type="OrthoDB" id="422736at2759"/>
<comment type="caution">
    <text evidence="1">The sequence shown here is derived from an EMBL/GenBank/DDBJ whole genome shotgun (WGS) entry which is preliminary data.</text>
</comment>
<reference evidence="1 2" key="1">
    <citation type="submission" date="2014-02" db="EMBL/GenBank/DDBJ databases">
        <title>The genome sequence of the entomopathogenic fungus Metarhizium robertsii ARSEF 2575.</title>
        <authorList>
            <person name="Giuliano Garisto Donzelli B."/>
            <person name="Roe B.A."/>
            <person name="Macmil S.L."/>
            <person name="Krasnoff S.B."/>
            <person name="Gibson D.M."/>
        </authorList>
    </citation>
    <scope>NUCLEOTIDE SEQUENCE [LARGE SCALE GENOMIC DNA]</scope>
    <source>
        <strain evidence="1 2">ARSEF 2575</strain>
    </source>
</reference>
<organism evidence="1 2">
    <name type="scientific">Metarhizium robertsii</name>
    <dbReference type="NCBI Taxonomy" id="568076"/>
    <lineage>
        <taxon>Eukaryota</taxon>
        <taxon>Fungi</taxon>
        <taxon>Dikarya</taxon>
        <taxon>Ascomycota</taxon>
        <taxon>Pezizomycotina</taxon>
        <taxon>Sordariomycetes</taxon>
        <taxon>Hypocreomycetidae</taxon>
        <taxon>Hypocreales</taxon>
        <taxon>Clavicipitaceae</taxon>
        <taxon>Metarhizium</taxon>
    </lineage>
</organism>
<dbReference type="AlphaFoldDB" id="A0A014QZ93"/>
<dbReference type="PANTHER" id="PTHR36587">
    <property type="entry name" value="EXPRESSION SITE-ASSOCIATED GENE 3 (ESAG3)-LIKE PROTEIN"/>
    <property type="match status" value="1"/>
</dbReference>
<sequence>MMPVVLMRRKIVLAVGVALVLAALLYTSGHLDTSRFMNIIRPPNKSNGPEKTSRLHFLVPASVSNLRLCYNLVSAAVNRYPVPTLLGWNGQGELDAAQTHLAKLRTMKRYLDSLDPEEDDDLVIMVDGYDIIQQLPVEVMVERYFDVAQKADIHLAKRMGISVTELHERGMKQTVFWGPDKICWPQDPAAGRCWAVPPSFLRENAFGTDKGPHDIFAKDPRWLNSGTVMGPIDDMRKVIDATMDEIAATHNAYFRHSESDQYYLANVWARQEYSRSKQIANGSEVKGGPPNRILPEKISESQETELHIAIEYDSALFQPQAGNDPFLGYLEYNNASYTSRVHVDMFEQGRKFVPYTVQMPNNVRMALMKLYNSIPKTLAGAPAENWVREVRLATNFVTKQIYGTWHCTGPKDSIDSEFRKMWFYPFVPILLRESVRSSQKEDIISPNVIDGRRWVAKSVYPRDEELVGEYGGAWSDEEVGGRFIPWKDMCGDHEDFLFWGQQDTGIQEDEYIHT</sequence>
<dbReference type="CDD" id="cd22997">
    <property type="entry name" value="GT_LH"/>
    <property type="match status" value="1"/>
</dbReference>
<protein>
    <submittedName>
        <fullName evidence="1">Uncharacterized protein</fullName>
    </submittedName>
</protein>
<gene>
    <name evidence="1" type="ORF">X797_006895</name>
</gene>
<dbReference type="eggNOG" id="ENOG502SM1S">
    <property type="taxonomic scope" value="Eukaryota"/>
</dbReference>
<proteinExistence type="predicted"/>
<dbReference type="PANTHER" id="PTHR36587:SF2">
    <property type="entry name" value="EXPRESSION SITE-ASSOCIATED GENE 3 (ESAG3)-LIKE PROTEIN"/>
    <property type="match status" value="1"/>
</dbReference>
<name>A0A014QZ93_9HYPO</name>
<dbReference type="HOGENOM" id="CLU_020425_2_0_1"/>
<accession>A0A014QZ93</accession>
<dbReference type="Proteomes" id="UP000030151">
    <property type="component" value="Unassembled WGS sequence"/>
</dbReference>
<dbReference type="EMBL" id="JELW01000015">
    <property type="protein sequence ID" value="EXV00102.1"/>
    <property type="molecule type" value="Genomic_DNA"/>
</dbReference>